<organism evidence="2 3">
    <name type="scientific">Streptomyces blastmyceticus</name>
    <dbReference type="NCBI Taxonomy" id="68180"/>
    <lineage>
        <taxon>Bacteria</taxon>
        <taxon>Bacillati</taxon>
        <taxon>Actinomycetota</taxon>
        <taxon>Actinomycetes</taxon>
        <taxon>Kitasatosporales</taxon>
        <taxon>Streptomycetaceae</taxon>
        <taxon>Streptomyces</taxon>
    </lineage>
</organism>
<feature type="compositionally biased region" description="Acidic residues" evidence="1">
    <location>
        <begin position="100"/>
        <end position="113"/>
    </location>
</feature>
<feature type="compositionally biased region" description="Basic and acidic residues" evidence="1">
    <location>
        <begin position="1"/>
        <end position="12"/>
    </location>
</feature>
<sequence>MSDRPTETERSPEQPPSSESGADEAPEPTEAQDAPEPSSPESTPERPDQTPESGGNASDGGEASDDAPEPAEAEDSEKAEEIEEPPAELKGGGEPSDGGEASDDAPEPTETGEPEQSSESGSEAESGDAPELPASEDTPAAEAEGPPPEEEAAEAPSHAENVNDPDEAPDPPEPHDGETAATATAAEQPPEEPPPAPEAQPPADEAPQPPTDASGPADDAPEPAMDGPDLADEARDSPAHELAGPGAAAGETVLPGGDNRIHQDLDSKAELEVDAAEGAAEQYGNRALRDGPSYQEELDDQLGARGLDHSEHDKLRLTRTNELSEAQAREVVGVRDAIKLDEGRMVTKVVTPETMQAYLDNVTKLGKDKFNPGEFRGSIARGCDTADLRSMDQLRDGLALDDGGAGWTPVPPGASEAYQLRFPAPHDMRADPSLGAVGDRGLADHVAGMAGLSRGLAWDDPFLGTGYTGGGVPEWIAEPTGFPHHAEIWRMHADGSEEAVGFFDKNEGLWNDYV</sequence>
<comment type="caution">
    <text evidence="2">The sequence shown here is derived from an EMBL/GenBank/DDBJ whole genome shotgun (WGS) entry which is preliminary data.</text>
</comment>
<evidence type="ECO:0000313" key="3">
    <source>
        <dbReference type="Proteomes" id="UP001500063"/>
    </source>
</evidence>
<feature type="compositionally biased region" description="Low complexity" evidence="1">
    <location>
        <begin position="114"/>
        <end position="131"/>
    </location>
</feature>
<protein>
    <submittedName>
        <fullName evidence="2">Uncharacterized protein</fullName>
    </submittedName>
</protein>
<keyword evidence="3" id="KW-1185">Reference proteome</keyword>
<evidence type="ECO:0000256" key="1">
    <source>
        <dbReference type="SAM" id="MobiDB-lite"/>
    </source>
</evidence>
<name>A0ABN0WZL4_9ACTN</name>
<accession>A0ABN0WZL4</accession>
<dbReference type="Proteomes" id="UP001500063">
    <property type="component" value="Unassembled WGS sequence"/>
</dbReference>
<reference evidence="2 3" key="1">
    <citation type="journal article" date="2019" name="Int. J. Syst. Evol. Microbiol.">
        <title>The Global Catalogue of Microorganisms (GCM) 10K type strain sequencing project: providing services to taxonomists for standard genome sequencing and annotation.</title>
        <authorList>
            <consortium name="The Broad Institute Genomics Platform"/>
            <consortium name="The Broad Institute Genome Sequencing Center for Infectious Disease"/>
            <person name="Wu L."/>
            <person name="Ma J."/>
        </authorList>
    </citation>
    <scope>NUCLEOTIDE SEQUENCE [LARGE SCALE GENOMIC DNA]</scope>
    <source>
        <strain evidence="2 3">JCM 4565</strain>
    </source>
</reference>
<dbReference type="EMBL" id="BAAABW010000016">
    <property type="protein sequence ID" value="GAA0350644.1"/>
    <property type="molecule type" value="Genomic_DNA"/>
</dbReference>
<gene>
    <name evidence="2" type="ORF">GCM10010319_29450</name>
</gene>
<feature type="compositionally biased region" description="Acidic residues" evidence="1">
    <location>
        <begin position="62"/>
        <end position="86"/>
    </location>
</feature>
<evidence type="ECO:0000313" key="2">
    <source>
        <dbReference type="EMBL" id="GAA0350644.1"/>
    </source>
</evidence>
<feature type="region of interest" description="Disordered" evidence="1">
    <location>
        <begin position="1"/>
        <end position="262"/>
    </location>
</feature>
<dbReference type="RefSeq" id="WP_344118232.1">
    <property type="nucleotide sequence ID" value="NZ_BAAABW010000016.1"/>
</dbReference>
<proteinExistence type="predicted"/>
<feature type="compositionally biased region" description="Low complexity" evidence="1">
    <location>
        <begin position="179"/>
        <end position="188"/>
    </location>
</feature>
<feature type="compositionally biased region" description="Pro residues" evidence="1">
    <location>
        <begin position="191"/>
        <end position="200"/>
    </location>
</feature>